<evidence type="ECO:0000313" key="4">
    <source>
        <dbReference type="Proteomes" id="UP001150924"/>
    </source>
</evidence>
<dbReference type="EMBL" id="JAPNKE010000002">
    <property type="protein sequence ID" value="MCY1012300.1"/>
    <property type="molecule type" value="Genomic_DNA"/>
</dbReference>
<feature type="compositionally biased region" description="Basic and acidic residues" evidence="1">
    <location>
        <begin position="519"/>
        <end position="530"/>
    </location>
</feature>
<name>A0A9X3EZD9_9BACT</name>
<reference evidence="3" key="1">
    <citation type="submission" date="2022-11" db="EMBL/GenBank/DDBJ databases">
        <title>Minimal conservation of predation-associated metabolite biosynthetic gene clusters underscores biosynthetic potential of Myxococcota including descriptions for ten novel species: Archangium lansinium sp. nov., Myxococcus landrumus sp. nov., Nannocystis bai.</title>
        <authorList>
            <person name="Ahearne A."/>
            <person name="Stevens C."/>
            <person name="Phillips K."/>
        </authorList>
    </citation>
    <scope>NUCLEOTIDE SEQUENCE</scope>
    <source>
        <strain evidence="3">Na p29</strain>
    </source>
</reference>
<feature type="compositionally biased region" description="Basic residues" evidence="1">
    <location>
        <begin position="531"/>
        <end position="540"/>
    </location>
</feature>
<proteinExistence type="predicted"/>
<organism evidence="3 4">
    <name type="scientific">Nannocystis pusilla</name>
    <dbReference type="NCBI Taxonomy" id="889268"/>
    <lineage>
        <taxon>Bacteria</taxon>
        <taxon>Pseudomonadati</taxon>
        <taxon>Myxococcota</taxon>
        <taxon>Polyangia</taxon>
        <taxon>Nannocystales</taxon>
        <taxon>Nannocystaceae</taxon>
        <taxon>Nannocystis</taxon>
    </lineage>
</organism>
<feature type="signal peptide" evidence="2">
    <location>
        <begin position="1"/>
        <end position="26"/>
    </location>
</feature>
<accession>A0A9X3EZD9</accession>
<comment type="caution">
    <text evidence="3">The sequence shown here is derived from an EMBL/GenBank/DDBJ whole genome shotgun (WGS) entry which is preliminary data.</text>
</comment>
<protein>
    <recommendedName>
        <fullName evidence="5">Lipoprotein</fullName>
    </recommendedName>
</protein>
<evidence type="ECO:0000256" key="1">
    <source>
        <dbReference type="SAM" id="MobiDB-lite"/>
    </source>
</evidence>
<feature type="region of interest" description="Disordered" evidence="1">
    <location>
        <begin position="513"/>
        <end position="540"/>
    </location>
</feature>
<feature type="chain" id="PRO_5040750723" description="Lipoprotein" evidence="2">
    <location>
        <begin position="27"/>
        <end position="540"/>
    </location>
</feature>
<keyword evidence="2" id="KW-0732">Signal</keyword>
<dbReference type="RefSeq" id="WP_267775674.1">
    <property type="nucleotide sequence ID" value="NZ_JAPNKE010000002.1"/>
</dbReference>
<evidence type="ECO:0000313" key="3">
    <source>
        <dbReference type="EMBL" id="MCY1012300.1"/>
    </source>
</evidence>
<sequence length="540" mass="56471">MKRTILTTLAATALLAIPACKGGASAAGGKLIPEQATIMAGIDVGGLLKSKLYADNKAIAESQAGYKEVVEAAKACNLDPEKAVTSVLVGTDAKDGVSVVITGTGIGDEKNLTCIADKAKEKNNGKVPFTVVDEGGKKTIKVEDGEATGYIVDAGTVVIASKPWAAAVKDLVDGKGKAAVDGPHKDLFTRADQSRHIWFAGVAPEQLAGMAKAQGQVDVKDFSGSIDLSDGLGVKLAAGLGSAEQASGLKKKADEALPMAKMGLAMVGLPATVADTVKIDAKDTLLSFEISLSASDLKTLQEKAGGLGGLVGGGAGGPPPRPSRPCRPRPLRLTRLPRPRPTRPPRPRSEPPTPRACAAAVDPLKSPGPLDSASRGSLLSGPVHTGQARNHPLRSCSWRRTSRRIAMPKTTPLQHVKKLFGSKDQLVARVAELLPSSFAGESAEDFKKRLKYVANSKLIRLVEIGEKAKKLGGVQAIVDKIAELKGQAKDKDFKAALAKFSLPSLVDLHQSLTRKAKKAPAEAKQPEAKKTEKKKAEKKA</sequence>
<keyword evidence="4" id="KW-1185">Reference proteome</keyword>
<evidence type="ECO:0008006" key="5">
    <source>
        <dbReference type="Google" id="ProtNLM"/>
    </source>
</evidence>
<dbReference type="Proteomes" id="UP001150924">
    <property type="component" value="Unassembled WGS sequence"/>
</dbReference>
<evidence type="ECO:0000256" key="2">
    <source>
        <dbReference type="SAM" id="SignalP"/>
    </source>
</evidence>
<feature type="region of interest" description="Disordered" evidence="1">
    <location>
        <begin position="308"/>
        <end position="394"/>
    </location>
</feature>
<feature type="compositionally biased region" description="Basic residues" evidence="1">
    <location>
        <begin position="324"/>
        <end position="346"/>
    </location>
</feature>
<gene>
    <name evidence="3" type="ORF">OV079_43550</name>
</gene>
<dbReference type="AlphaFoldDB" id="A0A9X3EZD9"/>